<dbReference type="AlphaFoldDB" id="A0A383WC89"/>
<organism evidence="3 4">
    <name type="scientific">Tetradesmus obliquus</name>
    <name type="common">Green alga</name>
    <name type="synonym">Acutodesmus obliquus</name>
    <dbReference type="NCBI Taxonomy" id="3088"/>
    <lineage>
        <taxon>Eukaryota</taxon>
        <taxon>Viridiplantae</taxon>
        <taxon>Chlorophyta</taxon>
        <taxon>core chlorophytes</taxon>
        <taxon>Chlorophyceae</taxon>
        <taxon>CS clade</taxon>
        <taxon>Sphaeropleales</taxon>
        <taxon>Scenedesmaceae</taxon>
        <taxon>Tetradesmus</taxon>
    </lineage>
</organism>
<comment type="similarity">
    <text evidence="1 2">Belongs to the BolA/IbaG family.</text>
</comment>
<dbReference type="Pfam" id="PF01722">
    <property type="entry name" value="BolA"/>
    <property type="match status" value="1"/>
</dbReference>
<evidence type="ECO:0008006" key="5">
    <source>
        <dbReference type="Google" id="ProtNLM"/>
    </source>
</evidence>
<evidence type="ECO:0000313" key="4">
    <source>
        <dbReference type="Proteomes" id="UP000256970"/>
    </source>
</evidence>
<gene>
    <name evidence="3" type="ORF">BQ4739_LOCUS15546</name>
</gene>
<dbReference type="EMBL" id="FNXT01001227">
    <property type="protein sequence ID" value="SZX75257.1"/>
    <property type="molecule type" value="Genomic_DNA"/>
</dbReference>
<dbReference type="SUPFAM" id="SSF82657">
    <property type="entry name" value="BolA-like"/>
    <property type="match status" value="1"/>
</dbReference>
<dbReference type="InterPro" id="IPR002634">
    <property type="entry name" value="BolA"/>
</dbReference>
<evidence type="ECO:0000313" key="3">
    <source>
        <dbReference type="EMBL" id="SZX75257.1"/>
    </source>
</evidence>
<dbReference type="PIRSF" id="PIRSF003113">
    <property type="entry name" value="BolA"/>
    <property type="match status" value="1"/>
</dbReference>
<evidence type="ECO:0000256" key="2">
    <source>
        <dbReference type="RuleBase" id="RU003860"/>
    </source>
</evidence>
<dbReference type="PANTHER" id="PTHR46188:SF1">
    <property type="entry name" value="BOLA-LIKE PROTEIN 3"/>
    <property type="match status" value="1"/>
</dbReference>
<dbReference type="GO" id="GO:0005759">
    <property type="term" value="C:mitochondrial matrix"/>
    <property type="evidence" value="ECO:0007669"/>
    <property type="project" value="TreeGrafter"/>
</dbReference>
<keyword evidence="4" id="KW-1185">Reference proteome</keyword>
<dbReference type="InterPro" id="IPR052275">
    <property type="entry name" value="Mt_Fe-S_assembly_factor"/>
</dbReference>
<proteinExistence type="inferred from homology"/>
<dbReference type="Proteomes" id="UP000256970">
    <property type="component" value="Unassembled WGS sequence"/>
</dbReference>
<dbReference type="InterPro" id="IPR036065">
    <property type="entry name" value="BolA-like_sf"/>
</dbReference>
<name>A0A383WC89_TETOB</name>
<reference evidence="3 4" key="1">
    <citation type="submission" date="2016-10" db="EMBL/GenBank/DDBJ databases">
        <authorList>
            <person name="Cai Z."/>
        </authorList>
    </citation>
    <scope>NUCLEOTIDE SEQUENCE [LARGE SCALE GENOMIC DNA]</scope>
</reference>
<sequence length="104" mass="11141">MLRACSRSVANGSLRSALQRCYSAAVQAETEAEKNIAAKIQAGLNAQSISVADTSGGCGAMYSIQVVSEEFKGMSIVKQHQLVTKLLKEQIAEWHGFQLVTKAP</sequence>
<protein>
    <recommendedName>
        <fullName evidence="5">Bola-like protein</fullName>
    </recommendedName>
</protein>
<accession>A0A383WC89</accession>
<dbReference type="PANTHER" id="PTHR46188">
    <property type="entry name" value="BOLA-LIKE PROTEIN 3"/>
    <property type="match status" value="1"/>
</dbReference>
<evidence type="ECO:0000256" key="1">
    <source>
        <dbReference type="ARBA" id="ARBA00005578"/>
    </source>
</evidence>
<dbReference type="Gene3D" id="3.30.300.90">
    <property type="entry name" value="BolA-like"/>
    <property type="match status" value="1"/>
</dbReference>
<dbReference type="STRING" id="3088.A0A383WC89"/>